<comment type="caution">
    <text evidence="1">The sequence shown here is derived from an EMBL/GenBank/DDBJ whole genome shotgun (WGS) entry which is preliminary data.</text>
</comment>
<reference evidence="1 2" key="1">
    <citation type="submission" date="2009-01" db="EMBL/GenBank/DDBJ databases">
        <authorList>
            <person name="Fulton L."/>
            <person name="Clifton S."/>
            <person name="Fulton B."/>
            <person name="Xu J."/>
            <person name="Minx P."/>
            <person name="Pepin K.H."/>
            <person name="Johnson M."/>
            <person name="Bhonagiri V."/>
            <person name="Nash W.E."/>
            <person name="Mardis E.R."/>
            <person name="Wilson R.K."/>
        </authorList>
    </citation>
    <scope>NUCLEOTIDE SEQUENCE [LARGE SCALE GENOMIC DNA]</scope>
    <source>
        <strain evidence="1 2">DSM 15981</strain>
    </source>
</reference>
<name>C0D273_9FIRM</name>
<evidence type="ECO:0000313" key="2">
    <source>
        <dbReference type="Proteomes" id="UP000004756"/>
    </source>
</evidence>
<gene>
    <name evidence="1" type="ORF">CLOSTASPAR_03362</name>
</gene>
<dbReference type="Proteomes" id="UP000004756">
    <property type="component" value="Unassembled WGS sequence"/>
</dbReference>
<sequence>MISTNNNNVMVEFKASPLEKDLITTDRRELREILERKRREQESA</sequence>
<keyword evidence="2" id="KW-1185">Reference proteome</keyword>
<accession>C0D273</accession>
<proteinExistence type="predicted"/>
<dbReference type="AlphaFoldDB" id="C0D273"/>
<organism evidence="1 2">
    <name type="scientific">[Clostridium] asparagiforme DSM 15981</name>
    <dbReference type="NCBI Taxonomy" id="518636"/>
    <lineage>
        <taxon>Bacteria</taxon>
        <taxon>Bacillati</taxon>
        <taxon>Bacillota</taxon>
        <taxon>Clostridia</taxon>
        <taxon>Lachnospirales</taxon>
        <taxon>Lachnospiraceae</taxon>
        <taxon>Enterocloster</taxon>
    </lineage>
</organism>
<protein>
    <submittedName>
        <fullName evidence="1">Uncharacterized protein</fullName>
    </submittedName>
</protein>
<dbReference type="EMBL" id="ACCJ01000256">
    <property type="protein sequence ID" value="EEG54574.1"/>
    <property type="molecule type" value="Genomic_DNA"/>
</dbReference>
<reference evidence="1 2" key="2">
    <citation type="submission" date="2009-02" db="EMBL/GenBank/DDBJ databases">
        <title>Draft genome sequence of Clostridium asparagiforme (DSM 15981).</title>
        <authorList>
            <person name="Sudarsanam P."/>
            <person name="Ley R."/>
            <person name="Guruge J."/>
            <person name="Turnbaugh P.J."/>
            <person name="Mahowald M."/>
            <person name="Liep D."/>
            <person name="Gordon J."/>
        </authorList>
    </citation>
    <scope>NUCLEOTIDE SEQUENCE [LARGE SCALE GENOMIC DNA]</scope>
    <source>
        <strain evidence="1 2">DSM 15981</strain>
    </source>
</reference>
<evidence type="ECO:0000313" key="1">
    <source>
        <dbReference type="EMBL" id="EEG54574.1"/>
    </source>
</evidence>
<dbReference type="HOGENOM" id="CLU_3214254_0_0_9"/>